<evidence type="ECO:0000256" key="1">
    <source>
        <dbReference type="SAM" id="Phobius"/>
    </source>
</evidence>
<evidence type="ECO:0000313" key="3">
    <source>
        <dbReference type="Proteomes" id="UP000660611"/>
    </source>
</evidence>
<dbReference type="AlphaFoldDB" id="A0A919PJ91"/>
<protein>
    <submittedName>
        <fullName evidence="2">Uncharacterized protein</fullName>
    </submittedName>
</protein>
<feature type="transmembrane region" description="Helical" evidence="1">
    <location>
        <begin position="293"/>
        <end position="311"/>
    </location>
</feature>
<feature type="transmembrane region" description="Helical" evidence="1">
    <location>
        <begin position="139"/>
        <end position="157"/>
    </location>
</feature>
<name>A0A919PJ91_9ACTN</name>
<feature type="transmembrane region" description="Helical" evidence="1">
    <location>
        <begin position="230"/>
        <end position="248"/>
    </location>
</feature>
<keyword evidence="1" id="KW-1133">Transmembrane helix</keyword>
<feature type="transmembrane region" description="Helical" evidence="1">
    <location>
        <begin position="107"/>
        <end position="127"/>
    </location>
</feature>
<dbReference type="EMBL" id="BONQ01000018">
    <property type="protein sequence ID" value="GIG42978.1"/>
    <property type="molecule type" value="Genomic_DNA"/>
</dbReference>
<feature type="transmembrane region" description="Helical" evidence="1">
    <location>
        <begin position="169"/>
        <end position="186"/>
    </location>
</feature>
<dbReference type="Proteomes" id="UP000660611">
    <property type="component" value="Unassembled WGS sequence"/>
</dbReference>
<feature type="transmembrane region" description="Helical" evidence="1">
    <location>
        <begin position="198"/>
        <end position="224"/>
    </location>
</feature>
<evidence type="ECO:0000313" key="2">
    <source>
        <dbReference type="EMBL" id="GIG42978.1"/>
    </source>
</evidence>
<feature type="transmembrane region" description="Helical" evidence="1">
    <location>
        <begin position="356"/>
        <end position="378"/>
    </location>
</feature>
<proteinExistence type="predicted"/>
<accession>A0A919PJ91</accession>
<feature type="transmembrane region" description="Helical" evidence="1">
    <location>
        <begin position="323"/>
        <end position="344"/>
    </location>
</feature>
<feature type="transmembrane region" description="Helical" evidence="1">
    <location>
        <begin position="269"/>
        <end position="287"/>
    </location>
</feature>
<dbReference type="RefSeq" id="WP_203844860.1">
    <property type="nucleotide sequence ID" value="NZ_BAAAVW010000002.1"/>
</dbReference>
<gene>
    <name evidence="2" type="ORF">Dsi01nite_010190</name>
</gene>
<organism evidence="2 3">
    <name type="scientific">Dactylosporangium siamense</name>
    <dbReference type="NCBI Taxonomy" id="685454"/>
    <lineage>
        <taxon>Bacteria</taxon>
        <taxon>Bacillati</taxon>
        <taxon>Actinomycetota</taxon>
        <taxon>Actinomycetes</taxon>
        <taxon>Micromonosporales</taxon>
        <taxon>Micromonosporaceae</taxon>
        <taxon>Dactylosporangium</taxon>
    </lineage>
</organism>
<keyword evidence="1" id="KW-0812">Transmembrane</keyword>
<keyword evidence="3" id="KW-1185">Reference proteome</keyword>
<sequence length="382" mass="39991">MINVGAAVDGLAVVSVLAGIALTLRARPQPAEAGGSPGPWLGAVVAAIYCNQLLFTVYVLRVHDGDPAFIARYLPPGWFDLADGDVMRAVAAAFPAPELLAASVLRVQAVLELPFVILAYLCVCRWLDPARARILTTPAVLWAACVAYSVVFGLVEWGLRNPYTTDDLILRGLSCVGTALLAGRWRQPAEPRGSAVDLLLAVGSAGALGVLVLVVYDTALLYNLGHVPRLLPVAVAAGAVLAVTRLLARRRTETPREAGPGVRTVSTGLAWFATLFFVPALPIRYALDLGTMWLTVAGAAVVAGTAVVLTVRDVTLGWTRRAVGRWLAQVSVAAVAGLAAASAALLPPPTYPEVRILLAAALFLTTATATCAATDAVLRREP</sequence>
<comment type="caution">
    <text evidence="2">The sequence shown here is derived from an EMBL/GenBank/DDBJ whole genome shotgun (WGS) entry which is preliminary data.</text>
</comment>
<keyword evidence="1" id="KW-0472">Membrane</keyword>
<reference evidence="2" key="1">
    <citation type="submission" date="2021-01" db="EMBL/GenBank/DDBJ databases">
        <title>Whole genome shotgun sequence of Dactylosporangium siamense NBRC 106093.</title>
        <authorList>
            <person name="Komaki H."/>
            <person name="Tamura T."/>
        </authorList>
    </citation>
    <scope>NUCLEOTIDE SEQUENCE</scope>
    <source>
        <strain evidence="2">NBRC 106093</strain>
    </source>
</reference>
<feature type="transmembrane region" description="Helical" evidence="1">
    <location>
        <begin position="38"/>
        <end position="60"/>
    </location>
</feature>
<feature type="transmembrane region" description="Helical" evidence="1">
    <location>
        <begin position="6"/>
        <end position="26"/>
    </location>
</feature>